<protein>
    <submittedName>
        <fullName evidence="1">Uncharacterized protein</fullName>
    </submittedName>
</protein>
<dbReference type="Proteomes" id="UP000261948">
    <property type="component" value="Unassembled WGS sequence"/>
</dbReference>
<accession>A0A373FUE8</accession>
<evidence type="ECO:0000313" key="1">
    <source>
        <dbReference type="EMBL" id="RGE47039.1"/>
    </source>
</evidence>
<gene>
    <name evidence="1" type="ORF">DZC30_01145</name>
</gene>
<proteinExistence type="predicted"/>
<comment type="caution">
    <text evidence="1">The sequence shown here is derived from an EMBL/GenBank/DDBJ whole genome shotgun (WGS) entry which is preliminary data.</text>
</comment>
<evidence type="ECO:0000313" key="2">
    <source>
        <dbReference type="Proteomes" id="UP000261948"/>
    </source>
</evidence>
<name>A0A373FUE8_COMTE</name>
<reference evidence="1 2" key="1">
    <citation type="submission" date="2018-08" db="EMBL/GenBank/DDBJ databases">
        <title>Comamonas testosteroni strain SWCO2.</title>
        <authorList>
            <person name="Jiang N."/>
            <person name="Zhang X.Z."/>
        </authorList>
    </citation>
    <scope>NUCLEOTIDE SEQUENCE [LARGE SCALE GENOMIC DNA]</scope>
    <source>
        <strain evidence="1 2">SWCO2</strain>
    </source>
</reference>
<dbReference type="AlphaFoldDB" id="A0A373FUE8"/>
<organism evidence="1 2">
    <name type="scientific">Comamonas testosteroni</name>
    <name type="common">Pseudomonas testosteroni</name>
    <dbReference type="NCBI Taxonomy" id="285"/>
    <lineage>
        <taxon>Bacteria</taxon>
        <taxon>Pseudomonadati</taxon>
        <taxon>Pseudomonadota</taxon>
        <taxon>Betaproteobacteria</taxon>
        <taxon>Burkholderiales</taxon>
        <taxon>Comamonadaceae</taxon>
        <taxon>Comamonas</taxon>
    </lineage>
</organism>
<sequence length="205" mass="23021">MPGDKVKRSKKTGRFEELSQLANPRFLQGVRIYVKATDVLLPMLQSMADAVELNSAEWKRLRLTASMLRDMSSNMASELVRQGELLILPPPTTFTTFNWGDPDDADVLEECVRWHAAARDVQWFFKEMGVAGKPSIKQLKAVRDGDQDAAFATMAHMVCGVMDDLKDLLVDRLSRAQDGWYLNEVKKTALRLPMFGQSVSSDGPQ</sequence>
<dbReference type="EMBL" id="QURR01000001">
    <property type="protein sequence ID" value="RGE47039.1"/>
    <property type="molecule type" value="Genomic_DNA"/>
</dbReference>
<keyword evidence="2" id="KW-1185">Reference proteome</keyword>